<evidence type="ECO:0000313" key="2">
    <source>
        <dbReference type="EMBL" id="KAF2273158.1"/>
    </source>
</evidence>
<organism evidence="2 3">
    <name type="scientific">Westerdykella ornata</name>
    <dbReference type="NCBI Taxonomy" id="318751"/>
    <lineage>
        <taxon>Eukaryota</taxon>
        <taxon>Fungi</taxon>
        <taxon>Dikarya</taxon>
        <taxon>Ascomycota</taxon>
        <taxon>Pezizomycotina</taxon>
        <taxon>Dothideomycetes</taxon>
        <taxon>Pleosporomycetidae</taxon>
        <taxon>Pleosporales</taxon>
        <taxon>Sporormiaceae</taxon>
        <taxon>Westerdykella</taxon>
    </lineage>
</organism>
<feature type="region of interest" description="Disordered" evidence="1">
    <location>
        <begin position="306"/>
        <end position="328"/>
    </location>
</feature>
<dbReference type="GO" id="GO:0030687">
    <property type="term" value="C:preribosome, large subunit precursor"/>
    <property type="evidence" value="ECO:0007669"/>
    <property type="project" value="TreeGrafter"/>
</dbReference>
<feature type="compositionally biased region" description="Basic and acidic residues" evidence="1">
    <location>
        <begin position="469"/>
        <end position="495"/>
    </location>
</feature>
<dbReference type="GO" id="GO:0090730">
    <property type="term" value="C:Las1 complex"/>
    <property type="evidence" value="ECO:0007669"/>
    <property type="project" value="InterPro"/>
</dbReference>
<proteinExistence type="predicted"/>
<keyword evidence="3" id="KW-1185">Reference proteome</keyword>
<feature type="compositionally biased region" description="Polar residues" evidence="1">
    <location>
        <begin position="115"/>
        <end position="139"/>
    </location>
</feature>
<feature type="compositionally biased region" description="Basic and acidic residues" evidence="1">
    <location>
        <begin position="316"/>
        <end position="326"/>
    </location>
</feature>
<reference evidence="2" key="1">
    <citation type="journal article" date="2020" name="Stud. Mycol.">
        <title>101 Dothideomycetes genomes: a test case for predicting lifestyles and emergence of pathogens.</title>
        <authorList>
            <person name="Haridas S."/>
            <person name="Albert R."/>
            <person name="Binder M."/>
            <person name="Bloem J."/>
            <person name="Labutti K."/>
            <person name="Salamov A."/>
            <person name="Andreopoulos B."/>
            <person name="Baker S."/>
            <person name="Barry K."/>
            <person name="Bills G."/>
            <person name="Bluhm B."/>
            <person name="Cannon C."/>
            <person name="Castanera R."/>
            <person name="Culley D."/>
            <person name="Daum C."/>
            <person name="Ezra D."/>
            <person name="Gonzalez J."/>
            <person name="Henrissat B."/>
            <person name="Kuo A."/>
            <person name="Liang C."/>
            <person name="Lipzen A."/>
            <person name="Lutzoni F."/>
            <person name="Magnuson J."/>
            <person name="Mondo S."/>
            <person name="Nolan M."/>
            <person name="Ohm R."/>
            <person name="Pangilinan J."/>
            <person name="Park H.-J."/>
            <person name="Ramirez L."/>
            <person name="Alfaro M."/>
            <person name="Sun H."/>
            <person name="Tritt A."/>
            <person name="Yoshinaga Y."/>
            <person name="Zwiers L.-H."/>
            <person name="Turgeon B."/>
            <person name="Goodwin S."/>
            <person name="Spatafora J."/>
            <person name="Crous P."/>
            <person name="Grigoriev I."/>
        </authorList>
    </citation>
    <scope>NUCLEOTIDE SEQUENCE</scope>
    <source>
        <strain evidence="2">CBS 379.55</strain>
    </source>
</reference>
<dbReference type="EMBL" id="ML986513">
    <property type="protein sequence ID" value="KAF2273158.1"/>
    <property type="molecule type" value="Genomic_DNA"/>
</dbReference>
<feature type="region of interest" description="Disordered" evidence="1">
    <location>
        <begin position="240"/>
        <end position="265"/>
    </location>
</feature>
<protein>
    <submittedName>
        <fullName evidence="2">Las1-domain-containing protein</fullName>
    </submittedName>
</protein>
<name>A0A6A6JB00_WESOR</name>
<dbReference type="PANTHER" id="PTHR15002">
    <property type="entry name" value="RIBOSOMAL BIOGENESIS PROTEIN LAS1L"/>
    <property type="match status" value="1"/>
</dbReference>
<accession>A0A6A6JB00</accession>
<dbReference type="GeneID" id="54552266"/>
<sequence length="541" mass="58589">MERPNFVATPWRNGCELLELRTWFFGAREQGSGQGKVDRRREGVDRVLAWRARKPELPLLLDSTADLVDAVLQDEAGLEASALRLVYAAAVARFITGLTDTTLDLRRSRPHWHIPTSSASQPVHNTSDAPFTSTRPNAISSSSTTTTTTFLDLPAHLLETRHNIVHRHLPPLSVLKKAARDSLKWLWDAYWSHLDIGLAGPTPDASPRDSLEGTSSALREKLHGVLKTYLRARKAELLSSSSSSSAASKKTRSKSQSATDKSTTTSSAAAETALFTLSTLPATPLSSPPVRDTLLELLVLGPEPMILPTARRQGRTSKEDHDDSASKKTNNNMAGAFLLWSPLLLLLSSPPSSASFSSSTSQGSPSPPSFLPAFVEALLTALDGPTGTRESATQNGLQAWLLHVLTSEAFSSVRKSSKGSRDLVRETLEACFTTPSAARLSVAEALLGSEGSGIARGERQMWGAVLEAARRGTGREEQEQQEGEGKPGEGQKEQRDEEDAMQIDMHETELAPEAKAVKKLSGPQKYVGLWRPRPIGWVGGD</sequence>
<dbReference type="Proteomes" id="UP000800097">
    <property type="component" value="Unassembled WGS sequence"/>
</dbReference>
<dbReference type="PANTHER" id="PTHR15002:SF0">
    <property type="entry name" value="RIBOSOMAL BIOGENESIS PROTEIN LAS1L"/>
    <property type="match status" value="1"/>
</dbReference>
<dbReference type="OrthoDB" id="10263222at2759"/>
<feature type="region of interest" description="Disordered" evidence="1">
    <location>
        <begin position="469"/>
        <end position="541"/>
    </location>
</feature>
<dbReference type="Pfam" id="PF04031">
    <property type="entry name" value="Las1"/>
    <property type="match status" value="2"/>
</dbReference>
<evidence type="ECO:0000256" key="1">
    <source>
        <dbReference type="SAM" id="MobiDB-lite"/>
    </source>
</evidence>
<evidence type="ECO:0000313" key="3">
    <source>
        <dbReference type="Proteomes" id="UP000800097"/>
    </source>
</evidence>
<dbReference type="GO" id="GO:0000460">
    <property type="term" value="P:maturation of 5.8S rRNA"/>
    <property type="evidence" value="ECO:0007669"/>
    <property type="project" value="TreeGrafter"/>
</dbReference>
<dbReference type="AlphaFoldDB" id="A0A6A6JB00"/>
<dbReference type="GO" id="GO:0000470">
    <property type="term" value="P:maturation of LSU-rRNA"/>
    <property type="evidence" value="ECO:0007669"/>
    <property type="project" value="TreeGrafter"/>
</dbReference>
<dbReference type="InterPro" id="IPR007174">
    <property type="entry name" value="Las1"/>
</dbReference>
<dbReference type="RefSeq" id="XP_033650697.1">
    <property type="nucleotide sequence ID" value="XM_033799091.1"/>
</dbReference>
<gene>
    <name evidence="2" type="ORF">EI97DRAFT_436400</name>
</gene>
<dbReference type="GO" id="GO:0004519">
    <property type="term" value="F:endonuclease activity"/>
    <property type="evidence" value="ECO:0007669"/>
    <property type="project" value="InterPro"/>
</dbReference>
<feature type="region of interest" description="Disordered" evidence="1">
    <location>
        <begin position="113"/>
        <end position="145"/>
    </location>
</feature>